<evidence type="ECO:0000256" key="23">
    <source>
        <dbReference type="PROSITE-ProRule" id="PRU01207"/>
    </source>
</evidence>
<dbReference type="InterPro" id="IPR035892">
    <property type="entry name" value="C2_domain_sf"/>
</dbReference>
<dbReference type="GO" id="GO:0031267">
    <property type="term" value="F:small GTPase binding"/>
    <property type="evidence" value="ECO:0007669"/>
    <property type="project" value="InterPro"/>
</dbReference>
<evidence type="ECO:0000259" key="29">
    <source>
        <dbReference type="PROSITE" id="PS51860"/>
    </source>
</evidence>
<comment type="caution">
    <text evidence="30">The sequence shown here is derived from an EMBL/GenBank/DDBJ whole genome shotgun (WGS) entry which is preliminary data.</text>
</comment>
<protein>
    <recommendedName>
        <fullName evidence="7">protein kinase C</fullName>
        <ecNumber evidence="7">2.7.11.13</ecNumber>
    </recommendedName>
</protein>
<dbReference type="InterPro" id="IPR000477">
    <property type="entry name" value="RT_dom"/>
</dbReference>
<keyword evidence="15 24" id="KW-0067">ATP-binding</keyword>
<dbReference type="Pfam" id="PF02185">
    <property type="entry name" value="HR1"/>
    <property type="match status" value="2"/>
</dbReference>
<dbReference type="EMBL" id="JAUCMX010000027">
    <property type="protein sequence ID" value="KAK3509024.1"/>
    <property type="molecule type" value="Genomic_DNA"/>
</dbReference>
<accession>A0AAE0UJA1</accession>
<dbReference type="Pfam" id="PF00078">
    <property type="entry name" value="RVT_1"/>
    <property type="match status" value="1"/>
</dbReference>
<evidence type="ECO:0000256" key="6">
    <source>
        <dbReference type="ARBA" id="ARBA00005490"/>
    </source>
</evidence>
<dbReference type="CDD" id="cd05589">
    <property type="entry name" value="STKc_PKN"/>
    <property type="match status" value="1"/>
</dbReference>
<dbReference type="InterPro" id="IPR011072">
    <property type="entry name" value="HR1_rho-bd"/>
</dbReference>
<keyword evidence="11" id="KW-0808">Transferase</keyword>
<keyword evidence="10" id="KW-0597">Phosphoprotein</keyword>
<comment type="catalytic activity">
    <reaction evidence="21">
        <text>L-threonyl-[protein] + ATP = O-phospho-L-threonyl-[protein] + ADP + H(+)</text>
        <dbReference type="Rhea" id="RHEA:46608"/>
        <dbReference type="Rhea" id="RHEA-COMP:11060"/>
        <dbReference type="Rhea" id="RHEA-COMP:11605"/>
        <dbReference type="ChEBI" id="CHEBI:15378"/>
        <dbReference type="ChEBI" id="CHEBI:30013"/>
        <dbReference type="ChEBI" id="CHEBI:30616"/>
        <dbReference type="ChEBI" id="CHEBI:61977"/>
        <dbReference type="ChEBI" id="CHEBI:456216"/>
        <dbReference type="EC" id="2.7.11.13"/>
    </reaction>
</comment>
<dbReference type="GO" id="GO:0005737">
    <property type="term" value="C:cytoplasm"/>
    <property type="evidence" value="ECO:0007669"/>
    <property type="project" value="UniProtKB-SubCell"/>
</dbReference>
<dbReference type="PROSITE" id="PS51285">
    <property type="entry name" value="AGC_KINASE_CTER"/>
    <property type="match status" value="1"/>
</dbReference>
<keyword evidence="31" id="KW-1185">Reference proteome</keyword>
<dbReference type="SUPFAM" id="SSF49562">
    <property type="entry name" value="C2 domain (Calcium/lipid-binding domain, CaLB)"/>
    <property type="match status" value="1"/>
</dbReference>
<dbReference type="SMART" id="SM00742">
    <property type="entry name" value="Hr1"/>
    <property type="match status" value="3"/>
</dbReference>
<evidence type="ECO:0000259" key="27">
    <source>
        <dbReference type="PROSITE" id="PS50011"/>
    </source>
</evidence>
<evidence type="ECO:0000256" key="3">
    <source>
        <dbReference type="ARBA" id="ARBA00004370"/>
    </source>
</evidence>
<gene>
    <name evidence="30" type="ORF">QTP70_018529</name>
</gene>
<dbReference type="Gene3D" id="1.10.510.10">
    <property type="entry name" value="Transferase(Phosphotransferase) domain 1"/>
    <property type="match status" value="1"/>
</dbReference>
<evidence type="ECO:0000256" key="9">
    <source>
        <dbReference type="ARBA" id="ARBA00022527"/>
    </source>
</evidence>
<dbReference type="PROSITE" id="PS00107">
    <property type="entry name" value="PROTEIN_KINASE_ATP"/>
    <property type="match status" value="1"/>
</dbReference>
<dbReference type="Gene3D" id="1.10.287.160">
    <property type="entry name" value="HR1 repeat"/>
    <property type="match status" value="4"/>
</dbReference>
<dbReference type="InterPro" id="IPR036274">
    <property type="entry name" value="HR1_rpt_sf"/>
</dbReference>
<feature type="compositionally biased region" description="Low complexity" evidence="26">
    <location>
        <begin position="561"/>
        <end position="571"/>
    </location>
</feature>
<evidence type="ECO:0000256" key="2">
    <source>
        <dbReference type="ARBA" id="ARBA00004214"/>
    </source>
</evidence>
<keyword evidence="9" id="KW-0723">Serine/threonine-protein kinase</keyword>
<evidence type="ECO:0000256" key="16">
    <source>
        <dbReference type="ARBA" id="ARBA00023015"/>
    </source>
</evidence>
<evidence type="ECO:0000313" key="30">
    <source>
        <dbReference type="EMBL" id="KAK3509024.1"/>
    </source>
</evidence>
<dbReference type="InterPro" id="IPR017892">
    <property type="entry name" value="Pkinase_C"/>
</dbReference>
<dbReference type="Pfam" id="PF00433">
    <property type="entry name" value="Pkinase_C"/>
    <property type="match status" value="1"/>
</dbReference>
<comment type="similarity">
    <text evidence="6">Belongs to the protein kinase superfamily. AGC Ser/Thr protein kinase family. PKC subfamily.</text>
</comment>
<feature type="domain" description="AGC-kinase C-terminal" evidence="28">
    <location>
        <begin position="1143"/>
        <end position="1209"/>
    </location>
</feature>
<feature type="compositionally biased region" description="Low complexity" evidence="26">
    <location>
        <begin position="801"/>
        <end position="815"/>
    </location>
</feature>
<feature type="coiled-coil region" evidence="25">
    <location>
        <begin position="495"/>
        <end position="522"/>
    </location>
</feature>
<dbReference type="FunFam" id="1.10.510.10:FF:000038">
    <property type="entry name" value="serine/threonine-protein kinase N2 isoform X1"/>
    <property type="match status" value="1"/>
</dbReference>
<dbReference type="FunFam" id="1.10.287.160:FF:000001">
    <property type="entry name" value="Putative serine/threonine-protein kinase N2"/>
    <property type="match status" value="1"/>
</dbReference>
<keyword evidence="19" id="KW-0804">Transcription</keyword>
<dbReference type="InterPro" id="IPR011009">
    <property type="entry name" value="Kinase-like_dom_sf"/>
</dbReference>
<comment type="catalytic activity">
    <reaction evidence="22">
        <text>L-seryl-[protein] + ATP = O-phospho-L-seryl-[protein] + ADP + H(+)</text>
        <dbReference type="Rhea" id="RHEA:17989"/>
        <dbReference type="Rhea" id="RHEA-COMP:9863"/>
        <dbReference type="Rhea" id="RHEA-COMP:11604"/>
        <dbReference type="ChEBI" id="CHEBI:15378"/>
        <dbReference type="ChEBI" id="CHEBI:29999"/>
        <dbReference type="ChEBI" id="CHEBI:30616"/>
        <dbReference type="ChEBI" id="CHEBI:83421"/>
        <dbReference type="ChEBI" id="CHEBI:456216"/>
        <dbReference type="EC" id="2.7.11.13"/>
    </reaction>
</comment>
<feature type="domain" description="REM-1" evidence="29">
    <location>
        <begin position="143"/>
        <end position="217"/>
    </location>
</feature>
<dbReference type="PROSITE" id="PS00108">
    <property type="entry name" value="PROTEIN_KINASE_ST"/>
    <property type="match status" value="1"/>
</dbReference>
<keyword evidence="17 23" id="KW-0175">Coiled coil</keyword>
<dbReference type="GO" id="GO:0005524">
    <property type="term" value="F:ATP binding"/>
    <property type="evidence" value="ECO:0007669"/>
    <property type="project" value="UniProtKB-UniRule"/>
</dbReference>
<evidence type="ECO:0000256" key="13">
    <source>
        <dbReference type="ARBA" id="ARBA00022741"/>
    </source>
</evidence>
<dbReference type="SUPFAM" id="SSF46585">
    <property type="entry name" value="HR1 repeat"/>
    <property type="match status" value="4"/>
</dbReference>
<dbReference type="SUPFAM" id="SSF56112">
    <property type="entry name" value="Protein kinase-like (PK-like)"/>
    <property type="match status" value="1"/>
</dbReference>
<evidence type="ECO:0000256" key="8">
    <source>
        <dbReference type="ARBA" id="ARBA00022490"/>
    </source>
</evidence>
<evidence type="ECO:0000256" key="26">
    <source>
        <dbReference type="SAM" id="MobiDB-lite"/>
    </source>
</evidence>
<dbReference type="CDD" id="cd01650">
    <property type="entry name" value="RT_nLTR_like"/>
    <property type="match status" value="1"/>
</dbReference>
<dbReference type="AlphaFoldDB" id="A0AAE0UJA1"/>
<evidence type="ECO:0000256" key="10">
    <source>
        <dbReference type="ARBA" id="ARBA00022553"/>
    </source>
</evidence>
<keyword evidence="12" id="KW-0677">Repeat</keyword>
<dbReference type="Gene3D" id="3.30.200.20">
    <property type="entry name" value="Phosphorylase Kinase, domain 1"/>
    <property type="match status" value="1"/>
</dbReference>
<reference evidence="30" key="1">
    <citation type="submission" date="2023-06" db="EMBL/GenBank/DDBJ databases">
        <title>Male Hemibagrus guttatus genome.</title>
        <authorList>
            <person name="Bian C."/>
        </authorList>
    </citation>
    <scope>NUCLEOTIDE SEQUENCE</scope>
    <source>
        <strain evidence="30">Male_cb2023</strain>
        <tissue evidence="30">Muscle</tissue>
    </source>
</reference>
<keyword evidence="18" id="KW-0472">Membrane</keyword>
<evidence type="ECO:0000256" key="21">
    <source>
        <dbReference type="ARBA" id="ARBA00047272"/>
    </source>
</evidence>
<keyword evidence="13 24" id="KW-0547">Nucleotide-binding</keyword>
<dbReference type="FunFam" id="1.10.287.160:FF:000002">
    <property type="entry name" value="Putative serine/threonine-protein kinase N2"/>
    <property type="match status" value="1"/>
</dbReference>
<feature type="non-terminal residue" evidence="30">
    <location>
        <position position="1209"/>
    </location>
</feature>
<dbReference type="CDD" id="cd11622">
    <property type="entry name" value="HR1_PKN_1"/>
    <property type="match status" value="1"/>
</dbReference>
<evidence type="ECO:0000256" key="20">
    <source>
        <dbReference type="ARBA" id="ARBA00023242"/>
    </source>
</evidence>
<organism evidence="30 31">
    <name type="scientific">Hemibagrus guttatus</name>
    <dbReference type="NCBI Taxonomy" id="175788"/>
    <lineage>
        <taxon>Eukaryota</taxon>
        <taxon>Metazoa</taxon>
        <taxon>Chordata</taxon>
        <taxon>Craniata</taxon>
        <taxon>Vertebrata</taxon>
        <taxon>Euteleostomi</taxon>
        <taxon>Actinopterygii</taxon>
        <taxon>Neopterygii</taxon>
        <taxon>Teleostei</taxon>
        <taxon>Ostariophysi</taxon>
        <taxon>Siluriformes</taxon>
        <taxon>Bagridae</taxon>
        <taxon>Hemibagrus</taxon>
    </lineage>
</organism>
<dbReference type="PROSITE" id="PS51860">
    <property type="entry name" value="REM_1"/>
    <property type="match status" value="2"/>
</dbReference>
<keyword evidence="8" id="KW-0963">Cytoplasm</keyword>
<dbReference type="PROSITE" id="PS50011">
    <property type="entry name" value="PROTEIN_KINASE_DOM"/>
    <property type="match status" value="1"/>
</dbReference>
<dbReference type="CDD" id="cd11637">
    <property type="entry name" value="HR1_PKN3_3"/>
    <property type="match status" value="1"/>
</dbReference>
<feature type="domain" description="Protein kinase" evidence="27">
    <location>
        <begin position="883"/>
        <end position="1142"/>
    </location>
</feature>
<evidence type="ECO:0000256" key="4">
    <source>
        <dbReference type="ARBA" id="ARBA00004496"/>
    </source>
</evidence>
<feature type="domain" description="REM-1" evidence="29">
    <location>
        <begin position="453"/>
        <end position="532"/>
    </location>
</feature>
<feature type="coiled-coil region" evidence="25">
    <location>
        <begin position="194"/>
        <end position="221"/>
    </location>
</feature>
<dbReference type="PANTHER" id="PTHR24351">
    <property type="entry name" value="RIBOSOMAL PROTEIN S6 KINASE"/>
    <property type="match status" value="1"/>
</dbReference>
<dbReference type="GO" id="GO:0032154">
    <property type="term" value="C:cleavage furrow"/>
    <property type="evidence" value="ECO:0007669"/>
    <property type="project" value="UniProtKB-SubCell"/>
</dbReference>
<evidence type="ECO:0000256" key="19">
    <source>
        <dbReference type="ARBA" id="ARBA00023163"/>
    </source>
</evidence>
<dbReference type="GO" id="GO:0030496">
    <property type="term" value="C:midbody"/>
    <property type="evidence" value="ECO:0007669"/>
    <property type="project" value="UniProtKB-SubCell"/>
</dbReference>
<evidence type="ECO:0000256" key="24">
    <source>
        <dbReference type="PROSITE-ProRule" id="PRU10141"/>
    </source>
</evidence>
<evidence type="ECO:0000256" key="5">
    <source>
        <dbReference type="ARBA" id="ARBA00004626"/>
    </source>
</evidence>
<evidence type="ECO:0000259" key="28">
    <source>
        <dbReference type="PROSITE" id="PS51285"/>
    </source>
</evidence>
<dbReference type="InterPro" id="IPR008271">
    <property type="entry name" value="Ser/Thr_kinase_AS"/>
</dbReference>
<sequence>ITSYLMYLISALKRQQTLAECFVEALQWETTDPGADLLGCVLPDLMRDTRMLRPDPELPTAVIPLARFILVTHLLLLWMIPHGYAEDFHFRKAVYAFNLTWIRAPIHLQLVLQNVHACVCVCDCFGAEKKLLAGCLRGLPEGDLLDPVFQQRLEDARSLLRQEIQRELKIKEAAERLRRAVTNKKSAADVEGQLRASTRKLEQLHWELQELNARAMATERDTTTDTAISPDPCHWEDSTSPLGSRIRTLTKQLNMELKVKQGAENIIQMYASCSVKVWERVVEARLRKVVEICEQQYGFMPRKSTTDAIFALRILMEKYRDGQRELHCVFVDLEKAYDRVPREELWYCMRKSGVAEKYVRVVQDMYERSRTVVRCAVGQTEEFNVEVGLHQGSALSPFLFAIVMDQLSEEDRKMLSTAQQMLQDSRTKIELLRMQIVKVTQAREGEREASETDGRPSETITPLELRMEELRHHLRIEAAVAEGAKNVVRQLGGRRVQDRRALAEAQARLQESSQKLDLLRLSLEQRLKDLPPDHPKLSDIKEELTVGTSPILGLQRDRQRSSPSASSSSFFKPASLTGRLEVRLMGCQDLLESVPGRCRVACASSSPSSPSEAKSLRMRTGLSTRSTNGKMTKADELSMEISAVLKVDNRMVGRTNWRPLGKEAWDQSFSIELERSRELEIGVYWRDWRALCAVKFLRLEDFLDNQRHGMCLYLEPQGTLFTEVRFINPVIERHPKLQRQKRIFPKEKGKNFLRAAQMNMNFATWGRLMMSVLPPCSSTITAMSPPLASTDLPSPPPPQQPDLTSPPSAEKTSTSTPPPPGDSAVVKLNFSEERPPKPPRLYLTRAESPASVNLKGNQAEDCGGRAVLQSIPKQTHELQMDDFICISVLGRGHFGKVLLAEYKSTGKLYAIKALKKGDVVTRDEVDSLMCEKRIFETINASRHPFLVNLHGCFQTCDHVCFVMEYSPGGDLMTHIHSSIFSERQARFYAACVLLGLEFLHQNKIVYRDLKLDNLLMDADGFVRIADFGLCKEGMGHGDRTSTFCGTPEFLAPEVLTDSTYTRAVDWWGLGVLIYEMLVGESPFPGDDEEEVFDSIVNDEVRYPRFLSPDSVSIVQKLLQKNPEKRLGAGEQDANEVKRHRFYQGVDWEALLAKRVKPPFLPSIKAPGDVSNFDEEFTRLKPVLTPPHTPFFLTAEQQEIFADFDFSSLH</sequence>
<feature type="region of interest" description="Disordered" evidence="26">
    <location>
        <begin position="548"/>
        <end position="571"/>
    </location>
</feature>
<evidence type="ECO:0000256" key="18">
    <source>
        <dbReference type="ARBA" id="ARBA00023136"/>
    </source>
</evidence>
<dbReference type="SMART" id="SM00220">
    <property type="entry name" value="S_TKc"/>
    <property type="match status" value="1"/>
</dbReference>
<dbReference type="GO" id="GO:0007165">
    <property type="term" value="P:signal transduction"/>
    <property type="evidence" value="ECO:0007669"/>
    <property type="project" value="InterPro"/>
</dbReference>
<evidence type="ECO:0000256" key="17">
    <source>
        <dbReference type="ARBA" id="ARBA00023054"/>
    </source>
</evidence>
<dbReference type="Pfam" id="PF00069">
    <property type="entry name" value="Pkinase"/>
    <property type="match status" value="1"/>
</dbReference>
<dbReference type="InterPro" id="IPR000961">
    <property type="entry name" value="AGC-kinase_C"/>
</dbReference>
<evidence type="ECO:0000256" key="15">
    <source>
        <dbReference type="ARBA" id="ARBA00022840"/>
    </source>
</evidence>
<proteinExistence type="inferred from homology"/>
<dbReference type="InterPro" id="IPR017441">
    <property type="entry name" value="Protein_kinase_ATP_BS"/>
</dbReference>
<dbReference type="Proteomes" id="UP001274896">
    <property type="component" value="Unassembled WGS sequence"/>
</dbReference>
<evidence type="ECO:0000256" key="11">
    <source>
        <dbReference type="ARBA" id="ARBA00022679"/>
    </source>
</evidence>
<dbReference type="InterPro" id="IPR037313">
    <property type="entry name" value="PKN_HR1_1"/>
</dbReference>
<dbReference type="GO" id="GO:0004697">
    <property type="term" value="F:diacylglycerol-dependent serine/threonine kinase activity"/>
    <property type="evidence" value="ECO:0007669"/>
    <property type="project" value="UniProtKB-EC"/>
</dbReference>
<dbReference type="SUPFAM" id="SSF56672">
    <property type="entry name" value="DNA/RNA polymerases"/>
    <property type="match status" value="1"/>
</dbReference>
<dbReference type="FunFam" id="3.30.200.20:FF:000058">
    <property type="entry name" value="Putative serine/threonine-protein kinase N2"/>
    <property type="match status" value="1"/>
</dbReference>
<evidence type="ECO:0000256" key="12">
    <source>
        <dbReference type="ARBA" id="ARBA00022737"/>
    </source>
</evidence>
<evidence type="ECO:0000256" key="14">
    <source>
        <dbReference type="ARBA" id="ARBA00022777"/>
    </source>
</evidence>
<keyword evidence="14" id="KW-0418">Kinase</keyword>
<dbReference type="SMART" id="SM00133">
    <property type="entry name" value="S_TK_X"/>
    <property type="match status" value="1"/>
</dbReference>
<dbReference type="InterPro" id="IPR043502">
    <property type="entry name" value="DNA/RNA_pol_sf"/>
</dbReference>
<evidence type="ECO:0000256" key="22">
    <source>
        <dbReference type="ARBA" id="ARBA00047470"/>
    </source>
</evidence>
<evidence type="ECO:0000256" key="7">
    <source>
        <dbReference type="ARBA" id="ARBA00012429"/>
    </source>
</evidence>
<feature type="binding site" evidence="24">
    <location>
        <position position="912"/>
    </location>
    <ligand>
        <name>ATP</name>
        <dbReference type="ChEBI" id="CHEBI:30616"/>
    </ligand>
</feature>
<dbReference type="GO" id="GO:0005634">
    <property type="term" value="C:nucleus"/>
    <property type="evidence" value="ECO:0007669"/>
    <property type="project" value="UniProtKB-SubCell"/>
</dbReference>
<feature type="region of interest" description="Disordered" evidence="26">
    <location>
        <begin position="783"/>
        <end position="826"/>
    </location>
</feature>
<dbReference type="EC" id="2.7.11.13" evidence="7"/>
<evidence type="ECO:0000256" key="1">
    <source>
        <dbReference type="ARBA" id="ARBA00004123"/>
    </source>
</evidence>
<keyword evidence="20" id="KW-0539">Nucleus</keyword>
<name>A0AAE0UJA1_9TELE</name>
<feature type="region of interest" description="Disordered" evidence="26">
    <location>
        <begin position="601"/>
        <end position="628"/>
    </location>
</feature>
<evidence type="ECO:0000313" key="31">
    <source>
        <dbReference type="Proteomes" id="UP001274896"/>
    </source>
</evidence>
<comment type="subcellular location">
    <subcellularLocation>
        <location evidence="5">Cleavage furrow</location>
    </subcellularLocation>
    <subcellularLocation>
        <location evidence="4">Cytoplasm</location>
    </subcellularLocation>
    <subcellularLocation>
        <location evidence="3">Membrane</location>
    </subcellularLocation>
    <subcellularLocation>
        <location evidence="2">Midbody</location>
    </subcellularLocation>
    <subcellularLocation>
        <location evidence="1">Nucleus</location>
    </subcellularLocation>
</comment>
<evidence type="ECO:0000256" key="25">
    <source>
        <dbReference type="SAM" id="Coils"/>
    </source>
</evidence>
<dbReference type="InterPro" id="IPR000719">
    <property type="entry name" value="Prot_kinase_dom"/>
</dbReference>
<keyword evidence="16" id="KW-0805">Transcription regulation</keyword>